<evidence type="ECO:0000256" key="1">
    <source>
        <dbReference type="SAM" id="Phobius"/>
    </source>
</evidence>
<dbReference type="EMBL" id="FMXO01000005">
    <property type="protein sequence ID" value="SDB23390.1"/>
    <property type="molecule type" value="Genomic_DNA"/>
</dbReference>
<organism evidence="2 3">
    <name type="scientific">Desulfonatronum thiosulfatophilum</name>
    <dbReference type="NCBI Taxonomy" id="617002"/>
    <lineage>
        <taxon>Bacteria</taxon>
        <taxon>Pseudomonadati</taxon>
        <taxon>Thermodesulfobacteriota</taxon>
        <taxon>Desulfovibrionia</taxon>
        <taxon>Desulfovibrionales</taxon>
        <taxon>Desulfonatronaceae</taxon>
        <taxon>Desulfonatronum</taxon>
    </lineage>
</organism>
<sequence>MQNQTDIPENALIKKMRDHAGLFKLLFFIILAILVGLNFFIRPYELHVAWEAYPGFWAGFGFVIAVVLAFVMKRIVAPLIGAPEDIHD</sequence>
<reference evidence="2 3" key="1">
    <citation type="submission" date="2016-10" db="EMBL/GenBank/DDBJ databases">
        <authorList>
            <person name="de Groot N.N."/>
        </authorList>
    </citation>
    <scope>NUCLEOTIDE SEQUENCE [LARGE SCALE GENOMIC DNA]</scope>
    <source>
        <strain evidence="2 3">ASO4-2</strain>
    </source>
</reference>
<keyword evidence="1" id="KW-0472">Membrane</keyword>
<feature type="transmembrane region" description="Helical" evidence="1">
    <location>
        <begin position="53"/>
        <end position="71"/>
    </location>
</feature>
<protein>
    <submittedName>
        <fullName evidence="2">Uncharacterized protein</fullName>
    </submittedName>
</protein>
<feature type="transmembrane region" description="Helical" evidence="1">
    <location>
        <begin position="21"/>
        <end position="41"/>
    </location>
</feature>
<gene>
    <name evidence="2" type="ORF">SAMN05660653_01150</name>
</gene>
<accession>A0A1G6BRX3</accession>
<keyword evidence="1" id="KW-1133">Transmembrane helix</keyword>
<dbReference type="RefSeq" id="WP_208596576.1">
    <property type="nucleotide sequence ID" value="NZ_FMXO01000005.1"/>
</dbReference>
<dbReference type="STRING" id="617002.SAMN05660653_01150"/>
<proteinExistence type="predicted"/>
<keyword evidence="3" id="KW-1185">Reference proteome</keyword>
<name>A0A1G6BRX3_9BACT</name>
<evidence type="ECO:0000313" key="3">
    <source>
        <dbReference type="Proteomes" id="UP000198771"/>
    </source>
</evidence>
<dbReference type="Proteomes" id="UP000198771">
    <property type="component" value="Unassembled WGS sequence"/>
</dbReference>
<keyword evidence="1" id="KW-0812">Transmembrane</keyword>
<dbReference type="AlphaFoldDB" id="A0A1G6BRX3"/>
<evidence type="ECO:0000313" key="2">
    <source>
        <dbReference type="EMBL" id="SDB23390.1"/>
    </source>
</evidence>